<dbReference type="InterPro" id="IPR000792">
    <property type="entry name" value="Tscrpt_reg_LuxR_C"/>
</dbReference>
<sequence>MPADLPAELQKFFDDAPGCWGCKDANSSFLYANAAYGRLIGLPSHLEVIGRSDFDMPGKTVECAAEFQAQDRVVMDSRCARRIFDWHPYRDGEWQAHIFSKIPLMNAAGEVAGTIFHGEDLSQFPSFHLLGTLLSRGHHAGSRSEANAQTSYVVDTCSTFEPALSPRMREVLFFTLRGWSAKMIARVLALSPRTIEAHTDALRQAFQVHNRSQLIDAAIVAGHFTRIPASLFNRQLSLMLSST</sequence>
<dbReference type="EMBL" id="CABPSL010000005">
    <property type="protein sequence ID" value="VVD96865.1"/>
    <property type="molecule type" value="Genomic_DNA"/>
</dbReference>
<protein>
    <submittedName>
        <fullName evidence="5">DNA-binding response regulator</fullName>
    </submittedName>
</protein>
<keyword evidence="1" id="KW-0805">Transcription regulation</keyword>
<dbReference type="CDD" id="cd06170">
    <property type="entry name" value="LuxR_C_like"/>
    <property type="match status" value="1"/>
</dbReference>
<dbReference type="PROSITE" id="PS50043">
    <property type="entry name" value="HTH_LUXR_2"/>
    <property type="match status" value="1"/>
</dbReference>
<feature type="domain" description="HTH luxR-type" evidence="4">
    <location>
        <begin position="155"/>
        <end position="222"/>
    </location>
</feature>
<evidence type="ECO:0000256" key="1">
    <source>
        <dbReference type="ARBA" id="ARBA00023015"/>
    </source>
</evidence>
<keyword evidence="3" id="KW-0804">Transcription</keyword>
<accession>A0A5E4UA25</accession>
<organism evidence="5 6">
    <name type="scientific">Pandoraea cepalis</name>
    <dbReference type="NCBI Taxonomy" id="2508294"/>
    <lineage>
        <taxon>Bacteria</taxon>
        <taxon>Pseudomonadati</taxon>
        <taxon>Pseudomonadota</taxon>
        <taxon>Betaproteobacteria</taxon>
        <taxon>Burkholderiales</taxon>
        <taxon>Burkholderiaceae</taxon>
        <taxon>Pandoraea</taxon>
    </lineage>
</organism>
<dbReference type="SUPFAM" id="SSF55785">
    <property type="entry name" value="PYP-like sensor domain (PAS domain)"/>
    <property type="match status" value="1"/>
</dbReference>
<gene>
    <name evidence="5" type="ORF">PCE31106_01907</name>
</gene>
<dbReference type="InterPro" id="IPR016032">
    <property type="entry name" value="Sig_transdc_resp-reg_C-effctor"/>
</dbReference>
<evidence type="ECO:0000256" key="2">
    <source>
        <dbReference type="ARBA" id="ARBA00023125"/>
    </source>
</evidence>
<dbReference type="Proteomes" id="UP000384354">
    <property type="component" value="Unassembled WGS sequence"/>
</dbReference>
<dbReference type="Gene3D" id="3.30.450.20">
    <property type="entry name" value="PAS domain"/>
    <property type="match status" value="1"/>
</dbReference>
<dbReference type="PANTHER" id="PTHR44688">
    <property type="entry name" value="DNA-BINDING TRANSCRIPTIONAL ACTIVATOR DEVR_DOSR"/>
    <property type="match status" value="1"/>
</dbReference>
<dbReference type="RefSeq" id="WP_174975065.1">
    <property type="nucleotide sequence ID" value="NZ_CABPSL010000005.1"/>
</dbReference>
<dbReference type="SMART" id="SM00421">
    <property type="entry name" value="HTH_LUXR"/>
    <property type="match status" value="1"/>
</dbReference>
<keyword evidence="2 5" id="KW-0238">DNA-binding</keyword>
<proteinExistence type="predicted"/>
<dbReference type="InterPro" id="IPR035965">
    <property type="entry name" value="PAS-like_dom_sf"/>
</dbReference>
<dbReference type="GO" id="GO:0006355">
    <property type="term" value="P:regulation of DNA-templated transcription"/>
    <property type="evidence" value="ECO:0007669"/>
    <property type="project" value="InterPro"/>
</dbReference>
<evidence type="ECO:0000313" key="6">
    <source>
        <dbReference type="Proteomes" id="UP000384354"/>
    </source>
</evidence>
<dbReference type="Pfam" id="PF00196">
    <property type="entry name" value="GerE"/>
    <property type="match status" value="1"/>
</dbReference>
<evidence type="ECO:0000256" key="3">
    <source>
        <dbReference type="ARBA" id="ARBA00023163"/>
    </source>
</evidence>
<dbReference type="PANTHER" id="PTHR44688:SF16">
    <property type="entry name" value="DNA-BINDING TRANSCRIPTIONAL ACTIVATOR DEVR_DOSR"/>
    <property type="match status" value="1"/>
</dbReference>
<dbReference type="SUPFAM" id="SSF46894">
    <property type="entry name" value="C-terminal effector domain of the bipartite response regulators"/>
    <property type="match status" value="1"/>
</dbReference>
<dbReference type="InterPro" id="IPR013656">
    <property type="entry name" value="PAS_4"/>
</dbReference>
<reference evidence="5 6" key="1">
    <citation type="submission" date="2019-08" db="EMBL/GenBank/DDBJ databases">
        <authorList>
            <person name="Peeters C."/>
        </authorList>
    </citation>
    <scope>NUCLEOTIDE SEQUENCE [LARGE SCALE GENOMIC DNA]</scope>
    <source>
        <strain evidence="5 6">LMG 31106</strain>
    </source>
</reference>
<evidence type="ECO:0000313" key="5">
    <source>
        <dbReference type="EMBL" id="VVD96865.1"/>
    </source>
</evidence>
<dbReference type="AlphaFoldDB" id="A0A5E4UA25"/>
<dbReference type="GO" id="GO:0003677">
    <property type="term" value="F:DNA binding"/>
    <property type="evidence" value="ECO:0007669"/>
    <property type="project" value="UniProtKB-KW"/>
</dbReference>
<dbReference type="Pfam" id="PF08448">
    <property type="entry name" value="PAS_4"/>
    <property type="match status" value="1"/>
</dbReference>
<dbReference type="InterPro" id="IPR036388">
    <property type="entry name" value="WH-like_DNA-bd_sf"/>
</dbReference>
<name>A0A5E4UA25_9BURK</name>
<evidence type="ECO:0000259" key="4">
    <source>
        <dbReference type="PROSITE" id="PS50043"/>
    </source>
</evidence>
<dbReference type="Gene3D" id="1.10.10.10">
    <property type="entry name" value="Winged helix-like DNA-binding domain superfamily/Winged helix DNA-binding domain"/>
    <property type="match status" value="1"/>
</dbReference>